<comment type="function">
    <text evidence="1">VSG forms a coat on the surface of the parasite. The trypanosome evades the immune response of the host by expressing a series of antigenically distinct VSGs from an estimated 1000 VSG genes.</text>
</comment>
<organism evidence="13">
    <name type="scientific">Trypanosoma brucei</name>
    <dbReference type="NCBI Taxonomy" id="5691"/>
    <lineage>
        <taxon>Eukaryota</taxon>
        <taxon>Discoba</taxon>
        <taxon>Euglenozoa</taxon>
        <taxon>Kinetoplastea</taxon>
        <taxon>Metakinetoplastina</taxon>
        <taxon>Trypanosomatida</taxon>
        <taxon>Trypanosomatidae</taxon>
        <taxon>Trypanosoma</taxon>
    </lineage>
</organism>
<evidence type="ECO:0000256" key="5">
    <source>
        <dbReference type="ARBA" id="ARBA00022729"/>
    </source>
</evidence>
<dbReference type="GO" id="GO:0005886">
    <property type="term" value="C:plasma membrane"/>
    <property type="evidence" value="ECO:0007669"/>
    <property type="project" value="UniProtKB-SubCell"/>
</dbReference>
<evidence type="ECO:0000256" key="9">
    <source>
        <dbReference type="SAM" id="MobiDB-lite"/>
    </source>
</evidence>
<accession>A0A1J0R670</accession>
<feature type="chain" id="PRO_5012723757" evidence="10">
    <location>
        <begin position="23"/>
        <end position="499"/>
    </location>
</feature>
<dbReference type="Pfam" id="PF10659">
    <property type="entry name" value="Trypan_glycop_C"/>
    <property type="match status" value="1"/>
</dbReference>
<keyword evidence="7" id="KW-0325">Glycoprotein</keyword>
<dbReference type="AlphaFoldDB" id="A0A1J0R670"/>
<evidence type="ECO:0000256" key="1">
    <source>
        <dbReference type="ARBA" id="ARBA00002523"/>
    </source>
</evidence>
<comment type="subcellular location">
    <subcellularLocation>
        <location evidence="2">Cell membrane</location>
        <topology evidence="2">Lipid-anchor</topology>
        <topology evidence="2">GPI-anchor</topology>
    </subcellularLocation>
</comment>
<name>A0A1J0R670_9TRYP</name>
<feature type="region of interest" description="Disordered" evidence="9">
    <location>
        <begin position="443"/>
        <end position="499"/>
    </location>
</feature>
<feature type="region of interest" description="Disordered" evidence="9">
    <location>
        <begin position="382"/>
        <end position="402"/>
    </location>
</feature>
<evidence type="ECO:0000259" key="12">
    <source>
        <dbReference type="Pfam" id="PF13206"/>
    </source>
</evidence>
<dbReference type="EMBL" id="KX699360">
    <property type="protein sequence ID" value="APD73316.1"/>
    <property type="molecule type" value="Genomic_DNA"/>
</dbReference>
<proteinExistence type="predicted"/>
<reference evidence="13" key="1">
    <citation type="submission" date="2016-08" db="EMBL/GenBank/DDBJ databases">
        <title>VSG repertoire of Trypanosoma brucei EATRO 1125.</title>
        <authorList>
            <person name="Cross G.A."/>
        </authorList>
    </citation>
    <scope>NUCLEOTIDE SEQUENCE</scope>
    <source>
        <strain evidence="13">EATRO 1125</strain>
    </source>
</reference>
<evidence type="ECO:0000256" key="6">
    <source>
        <dbReference type="ARBA" id="ARBA00023136"/>
    </source>
</evidence>
<evidence type="ECO:0000256" key="2">
    <source>
        <dbReference type="ARBA" id="ARBA00004609"/>
    </source>
</evidence>
<evidence type="ECO:0000259" key="11">
    <source>
        <dbReference type="Pfam" id="PF10659"/>
    </source>
</evidence>
<keyword evidence="5 10" id="KW-0732">Signal</keyword>
<dbReference type="VEuPathDB" id="TriTrypDB:Tb11.v5.0926"/>
<dbReference type="InterPro" id="IPR019609">
    <property type="entry name" value="Variant_surf_glycoprt_trypan_C"/>
</dbReference>
<feature type="domain" description="Trypanosome variant surface glycoprotein B-type N-terminal" evidence="12">
    <location>
        <begin position="17"/>
        <end position="366"/>
    </location>
</feature>
<protein>
    <submittedName>
        <fullName evidence="13">Variant surface glycoprotein 1125.1041</fullName>
    </submittedName>
</protein>
<evidence type="ECO:0000256" key="3">
    <source>
        <dbReference type="ARBA" id="ARBA00022475"/>
    </source>
</evidence>
<dbReference type="Pfam" id="PF13206">
    <property type="entry name" value="VSG_B"/>
    <property type="match status" value="1"/>
</dbReference>
<evidence type="ECO:0000256" key="7">
    <source>
        <dbReference type="ARBA" id="ARBA00023180"/>
    </source>
</evidence>
<sequence>MATKQIAIMFLLAVAPFRLADSATLNANENAKYFSSLCSMIKLATTKLPTLQDIPDTDEFAAVAELVNLSYTAPEALKQIPEKTKANENIDTENTQANKYCKDAKSATCKTLAELLGEQTKNTHTKTIFRALAGQSNKKQVDQTAAARLNLLDQLKKSDAADKLKSAESDINSALEGVADGHASDADLKGVTDRATTCGNPNSGGTPGEKAGSSLALDALCVCGQDTTQSTGSACGFNIASGAQGTDAGKQWANTRKYCEEAGTEAKLTGAAIRASVAAFKTALNSAQLASNYFPGGVGTIDSSPTNGCTGVKSSNDGCCVFYGKPSNTIDGAAIPWVQKLLSASSNLDAAEQKQQSDLHIFSQIQALNVTLTALIIAPETTHNAETPGGGVSTESQKTKPMEEKKKECEQHQNNKTACTDANCKLQGKADADGPCVVDETKVKTQTNAAPGTGDEAAGSEAAETGCAAHKDQTTCKNDKKDGKQNCTWRKGKDNDPEP</sequence>
<keyword evidence="6" id="KW-0472">Membrane</keyword>
<keyword evidence="8" id="KW-0449">Lipoprotein</keyword>
<dbReference type="InterPro" id="IPR025932">
    <property type="entry name" value="Trypano_VSG_B_N_dom"/>
</dbReference>
<feature type="domain" description="Trypanosome variant surface glycoprotein C-terminal" evidence="11">
    <location>
        <begin position="409"/>
        <end position="493"/>
    </location>
</feature>
<keyword evidence="3" id="KW-1003">Cell membrane</keyword>
<feature type="compositionally biased region" description="Basic and acidic residues" evidence="9">
    <location>
        <begin position="469"/>
        <end position="484"/>
    </location>
</feature>
<feature type="signal peptide" evidence="10">
    <location>
        <begin position="1"/>
        <end position="22"/>
    </location>
</feature>
<keyword evidence="4" id="KW-0336">GPI-anchor</keyword>
<evidence type="ECO:0000256" key="8">
    <source>
        <dbReference type="ARBA" id="ARBA00023288"/>
    </source>
</evidence>
<dbReference type="GO" id="GO:0098552">
    <property type="term" value="C:side of membrane"/>
    <property type="evidence" value="ECO:0007669"/>
    <property type="project" value="UniProtKB-KW"/>
</dbReference>
<evidence type="ECO:0000313" key="13">
    <source>
        <dbReference type="EMBL" id="APD73316.1"/>
    </source>
</evidence>
<evidence type="ECO:0000256" key="10">
    <source>
        <dbReference type="SAM" id="SignalP"/>
    </source>
</evidence>
<dbReference type="VEuPathDB" id="TriTrypDB:Tb427_000466200"/>
<evidence type="ECO:0000256" key="4">
    <source>
        <dbReference type="ARBA" id="ARBA00022622"/>
    </source>
</evidence>